<keyword evidence="5" id="KW-0418">Kinase</keyword>
<feature type="compositionally biased region" description="Polar residues" evidence="8">
    <location>
        <begin position="482"/>
        <end position="492"/>
    </location>
</feature>
<dbReference type="AlphaFoldDB" id="A0AAV3U2J9"/>
<evidence type="ECO:0000256" key="4">
    <source>
        <dbReference type="ARBA" id="ARBA00022741"/>
    </source>
</evidence>
<evidence type="ECO:0000256" key="5">
    <source>
        <dbReference type="ARBA" id="ARBA00022777"/>
    </source>
</evidence>
<evidence type="ECO:0000256" key="3">
    <source>
        <dbReference type="ARBA" id="ARBA00022679"/>
    </source>
</evidence>
<feature type="domain" description="Protein kinase" evidence="9">
    <location>
        <begin position="8"/>
        <end position="268"/>
    </location>
</feature>
<dbReference type="Gene3D" id="1.10.510.10">
    <property type="entry name" value="Transferase(Phosphotransferase) domain 1"/>
    <property type="match status" value="1"/>
</dbReference>
<dbReference type="SMART" id="SM00220">
    <property type="entry name" value="S_TKc"/>
    <property type="match status" value="1"/>
</dbReference>
<evidence type="ECO:0000256" key="7">
    <source>
        <dbReference type="PROSITE-ProRule" id="PRU10141"/>
    </source>
</evidence>
<dbReference type="PROSITE" id="PS50011">
    <property type="entry name" value="PROTEIN_KINASE_DOM"/>
    <property type="match status" value="1"/>
</dbReference>
<keyword evidence="11" id="KW-1185">Reference proteome</keyword>
<feature type="region of interest" description="Disordered" evidence="8">
    <location>
        <begin position="370"/>
        <end position="401"/>
    </location>
</feature>
<dbReference type="InterPro" id="IPR000719">
    <property type="entry name" value="Prot_kinase_dom"/>
</dbReference>
<dbReference type="Pfam" id="PF00069">
    <property type="entry name" value="Pkinase"/>
    <property type="match status" value="1"/>
</dbReference>
<evidence type="ECO:0000259" key="9">
    <source>
        <dbReference type="PROSITE" id="PS50011"/>
    </source>
</evidence>
<sequence>MDLEIPGYDIIERIGSGGMASVYRASQKTFQRDVALKVLRQDLGSDEKYSERFVQESQIIARLHHSHIVQVYDVGQFKNLFYVAMEFLSGRNLSEMLRQQRVDRNRAVRIFSQIASALDYSHQKGIVHRDVKPDNIMFRDDGAAVLTDFGIAKDTDASMELTQTGTIMGTPKYMSPEQIRGGTVSPSSDLYSMGVVFFQMLTGSVPYSGATLVEVAVKHLNEPIPTLDDHLSHFQPIIDKILAKKPEDRYHRGKEILNDLAKVEHRAVNVLLDTDDEEDLLHDTGRLMAPIVDEADLDNQDSINNTVTNHDGVTLLSLEGMDQGIDATTIRAESPVTGKYKRVTTARAASHGDSSTTDHSEDDTLVAEAPTPAAAKKAEPVTSAPSRTGSTKRNASEDPMDTTHWEYLLDQPEAGSEAEATNDAKPNWTLYSGIAIAFMIVVVVVAWIAPSVGPSEFPNTHDARLNTDATQPASPTVAGSVPPQNETTSGGSSVAPANAPTNALAESALDETRVVENSLVQGEVIKNEPSAKPADTPAVEQPVAEAVPAEAALDAETQATIAQLLAAARTDERSARLTQPLGNNALVKYRQVLALDAENTDAQLGISRIADHFVANAEQFPSKENMGLAYSVLSDAKDASPGNPYLYRINQRLKVVTDSTKASANQADTLYKKLQVQGLLRSAEIDEREGRLMAPAHNNAADKYRKVLDIDPSNKVASERLASIEQDQP</sequence>
<evidence type="ECO:0000313" key="10">
    <source>
        <dbReference type="EMBL" id="GAA4941552.1"/>
    </source>
</evidence>
<evidence type="ECO:0000256" key="1">
    <source>
        <dbReference type="ARBA" id="ARBA00012513"/>
    </source>
</evidence>
<dbReference type="Proteomes" id="UP001409585">
    <property type="component" value="Unassembled WGS sequence"/>
</dbReference>
<dbReference type="PANTHER" id="PTHR43289:SF6">
    <property type="entry name" value="SERINE_THREONINE-PROTEIN KINASE NEKL-3"/>
    <property type="match status" value="1"/>
</dbReference>
<organism evidence="10 11">
    <name type="scientific">Halioxenophilus aromaticivorans</name>
    <dbReference type="NCBI Taxonomy" id="1306992"/>
    <lineage>
        <taxon>Bacteria</taxon>
        <taxon>Pseudomonadati</taxon>
        <taxon>Pseudomonadota</taxon>
        <taxon>Gammaproteobacteria</taxon>
        <taxon>Alteromonadales</taxon>
        <taxon>Alteromonadaceae</taxon>
        <taxon>Halioxenophilus</taxon>
    </lineage>
</organism>
<keyword evidence="3" id="KW-0808">Transferase</keyword>
<name>A0AAV3U2J9_9ALTE</name>
<reference evidence="11" key="1">
    <citation type="journal article" date="2019" name="Int. J. Syst. Evol. Microbiol.">
        <title>The Global Catalogue of Microorganisms (GCM) 10K type strain sequencing project: providing services to taxonomists for standard genome sequencing and annotation.</title>
        <authorList>
            <consortium name="The Broad Institute Genomics Platform"/>
            <consortium name="The Broad Institute Genome Sequencing Center for Infectious Disease"/>
            <person name="Wu L."/>
            <person name="Ma J."/>
        </authorList>
    </citation>
    <scope>NUCLEOTIDE SEQUENCE [LARGE SCALE GENOMIC DNA]</scope>
    <source>
        <strain evidence="11">JCM 19134</strain>
    </source>
</reference>
<dbReference type="RefSeq" id="WP_345421029.1">
    <property type="nucleotide sequence ID" value="NZ_AP031496.1"/>
</dbReference>
<dbReference type="PROSITE" id="PS00107">
    <property type="entry name" value="PROTEIN_KINASE_ATP"/>
    <property type="match status" value="1"/>
</dbReference>
<dbReference type="Gene3D" id="3.30.200.20">
    <property type="entry name" value="Phosphorylase Kinase, domain 1"/>
    <property type="match status" value="1"/>
</dbReference>
<evidence type="ECO:0000256" key="8">
    <source>
        <dbReference type="SAM" id="MobiDB-lite"/>
    </source>
</evidence>
<dbReference type="PROSITE" id="PS00108">
    <property type="entry name" value="PROTEIN_KINASE_ST"/>
    <property type="match status" value="1"/>
</dbReference>
<feature type="region of interest" description="Disordered" evidence="8">
    <location>
        <begin position="459"/>
        <end position="498"/>
    </location>
</feature>
<keyword evidence="4 7" id="KW-0547">Nucleotide-binding</keyword>
<dbReference type="CDD" id="cd14014">
    <property type="entry name" value="STKc_PknB_like"/>
    <property type="match status" value="1"/>
</dbReference>
<feature type="compositionally biased region" description="Polar residues" evidence="8">
    <location>
        <begin position="383"/>
        <end position="393"/>
    </location>
</feature>
<comment type="caution">
    <text evidence="10">The sequence shown here is derived from an EMBL/GenBank/DDBJ whole genome shotgun (WGS) entry which is preliminary data.</text>
</comment>
<keyword evidence="6 7" id="KW-0067">ATP-binding</keyword>
<dbReference type="FunFam" id="1.10.510.10:FF:000021">
    <property type="entry name" value="Serine/threonine protein kinase"/>
    <property type="match status" value="1"/>
</dbReference>
<dbReference type="EC" id="2.7.11.1" evidence="1"/>
<dbReference type="InterPro" id="IPR008271">
    <property type="entry name" value="Ser/Thr_kinase_AS"/>
</dbReference>
<evidence type="ECO:0000256" key="6">
    <source>
        <dbReference type="ARBA" id="ARBA00022840"/>
    </source>
</evidence>
<dbReference type="GO" id="GO:0005524">
    <property type="term" value="F:ATP binding"/>
    <property type="evidence" value="ECO:0007669"/>
    <property type="project" value="UniProtKB-UniRule"/>
</dbReference>
<evidence type="ECO:0000256" key="2">
    <source>
        <dbReference type="ARBA" id="ARBA00022527"/>
    </source>
</evidence>
<dbReference type="InterPro" id="IPR017441">
    <property type="entry name" value="Protein_kinase_ATP_BS"/>
</dbReference>
<proteinExistence type="predicted"/>
<dbReference type="GO" id="GO:0004674">
    <property type="term" value="F:protein serine/threonine kinase activity"/>
    <property type="evidence" value="ECO:0007669"/>
    <property type="project" value="UniProtKB-KW"/>
</dbReference>
<protein>
    <recommendedName>
        <fullName evidence="1">non-specific serine/threonine protein kinase</fullName>
        <ecNumber evidence="1">2.7.11.1</ecNumber>
    </recommendedName>
</protein>
<evidence type="ECO:0000313" key="11">
    <source>
        <dbReference type="Proteomes" id="UP001409585"/>
    </source>
</evidence>
<keyword evidence="2" id="KW-0723">Serine/threonine-protein kinase</keyword>
<dbReference type="PANTHER" id="PTHR43289">
    <property type="entry name" value="MITOGEN-ACTIVATED PROTEIN KINASE KINASE KINASE 20-RELATED"/>
    <property type="match status" value="1"/>
</dbReference>
<gene>
    <name evidence="10" type="ORF">GCM10025791_20030</name>
</gene>
<accession>A0AAV3U2J9</accession>
<feature type="region of interest" description="Disordered" evidence="8">
    <location>
        <begin position="344"/>
        <end position="363"/>
    </location>
</feature>
<dbReference type="EMBL" id="BAABLX010000012">
    <property type="protein sequence ID" value="GAA4941552.1"/>
    <property type="molecule type" value="Genomic_DNA"/>
</dbReference>
<feature type="binding site" evidence="7">
    <location>
        <position position="37"/>
    </location>
    <ligand>
        <name>ATP</name>
        <dbReference type="ChEBI" id="CHEBI:30616"/>
    </ligand>
</feature>
<dbReference type="SUPFAM" id="SSF56112">
    <property type="entry name" value="Protein kinase-like (PK-like)"/>
    <property type="match status" value="1"/>
</dbReference>
<dbReference type="InterPro" id="IPR011009">
    <property type="entry name" value="Kinase-like_dom_sf"/>
</dbReference>